<dbReference type="GeneID" id="93528430"/>
<dbReference type="EMBL" id="CP068108">
    <property type="protein sequence ID" value="QQT98976.1"/>
    <property type="molecule type" value="Genomic_DNA"/>
</dbReference>
<name>A0A9Q6Z5X0_MYROD</name>
<evidence type="ECO:0000313" key="2">
    <source>
        <dbReference type="EMBL" id="QQT98976.1"/>
    </source>
</evidence>
<feature type="transmembrane region" description="Helical" evidence="1">
    <location>
        <begin position="12"/>
        <end position="29"/>
    </location>
</feature>
<organism evidence="2 3">
    <name type="scientific">Myroides odoratus</name>
    <name type="common">Flavobacterium odoratum</name>
    <dbReference type="NCBI Taxonomy" id="256"/>
    <lineage>
        <taxon>Bacteria</taxon>
        <taxon>Pseudomonadati</taxon>
        <taxon>Bacteroidota</taxon>
        <taxon>Flavobacteriia</taxon>
        <taxon>Flavobacteriales</taxon>
        <taxon>Flavobacteriaceae</taxon>
        <taxon>Myroides</taxon>
    </lineage>
</organism>
<keyword evidence="1" id="KW-0812">Transmembrane</keyword>
<proteinExistence type="predicted"/>
<protein>
    <submittedName>
        <fullName evidence="2">Uncharacterized protein</fullName>
    </submittedName>
</protein>
<evidence type="ECO:0000313" key="3">
    <source>
        <dbReference type="Proteomes" id="UP000596202"/>
    </source>
</evidence>
<keyword evidence="1" id="KW-0472">Membrane</keyword>
<gene>
    <name evidence="2" type="ORF">I6I88_12220</name>
</gene>
<dbReference type="Proteomes" id="UP000596202">
    <property type="component" value="Chromosome"/>
</dbReference>
<reference evidence="2 3" key="1">
    <citation type="submission" date="2021-01" db="EMBL/GenBank/DDBJ databases">
        <title>FDA dAtabase for Regulatory Grade micrObial Sequences (FDA-ARGOS): Supporting development and validation of Infectious Disease Dx tests.</title>
        <authorList>
            <person name="Sproer C."/>
            <person name="Gronow S."/>
            <person name="Severitt S."/>
            <person name="Schroder I."/>
            <person name="Tallon L."/>
            <person name="Sadzewicz L."/>
            <person name="Zhao X."/>
            <person name="Boylan J."/>
            <person name="Ott S."/>
            <person name="Bowen H."/>
            <person name="Vavikolanu K."/>
            <person name="Mehta A."/>
            <person name="Aluvathingal J."/>
            <person name="Nadendla S."/>
            <person name="Lowell S."/>
            <person name="Myers T."/>
            <person name="Yan Y."/>
            <person name="Sichtig H."/>
        </authorList>
    </citation>
    <scope>NUCLEOTIDE SEQUENCE [LARGE SCALE GENOMIC DNA]</scope>
    <source>
        <strain evidence="2 3">FDAARGOS_1131</strain>
    </source>
</reference>
<keyword evidence="1" id="KW-1133">Transmembrane helix</keyword>
<accession>A0A9Q6Z5X0</accession>
<dbReference type="AlphaFoldDB" id="A0A9Q6Z5X0"/>
<dbReference type="RefSeq" id="WP_002986462.1">
    <property type="nucleotide sequence ID" value="NZ_CP068108.1"/>
</dbReference>
<sequence length="197" mass="23314">MCEIDWKIVPNWIQAISSLGAIVSIVFLWRTLKAQNKTLVEQQKITNLEIKKFRDNNKPFLKLVDFSGMMSNNFRNVYRTEIKLEVEDNLLIDFKFDTDLHNDYRIISNLIYENTIVNVGTTILIEIEIDHTLFSTRHSIDFELSDIKSRNLVSKNKLGKIVFYFKDKNNENYRQELVINDKFHCLMKPVEYTIKLS</sequence>
<evidence type="ECO:0000256" key="1">
    <source>
        <dbReference type="SAM" id="Phobius"/>
    </source>
</evidence>